<evidence type="ECO:0000313" key="3">
    <source>
        <dbReference type="Proteomes" id="UP000219336"/>
    </source>
</evidence>
<evidence type="ECO:0000256" key="1">
    <source>
        <dbReference type="SAM" id="SignalP"/>
    </source>
</evidence>
<proteinExistence type="predicted"/>
<dbReference type="PROSITE" id="PS51257">
    <property type="entry name" value="PROKAR_LIPOPROTEIN"/>
    <property type="match status" value="1"/>
</dbReference>
<protein>
    <recommendedName>
        <fullName evidence="4">Toxin co-regulated pilus biosynthesis protein Q</fullName>
    </recommendedName>
</protein>
<keyword evidence="1" id="KW-0732">Signal</keyword>
<keyword evidence="3" id="KW-1185">Reference proteome</keyword>
<evidence type="ECO:0000313" key="2">
    <source>
        <dbReference type="EMBL" id="SNX47230.1"/>
    </source>
</evidence>
<dbReference type="AlphaFoldDB" id="A0A240EH05"/>
<gene>
    <name evidence="2" type="ORF">VTH8203_00831</name>
</gene>
<feature type="chain" id="PRO_5012692651" description="Toxin co-regulated pilus biosynthesis protein Q" evidence="1">
    <location>
        <begin position="25"/>
        <end position="349"/>
    </location>
</feature>
<dbReference type="Proteomes" id="UP000219336">
    <property type="component" value="Unassembled WGS sequence"/>
</dbReference>
<organism evidence="2 3">
    <name type="scientific">Vibrio thalassae</name>
    <dbReference type="NCBI Taxonomy" id="1243014"/>
    <lineage>
        <taxon>Bacteria</taxon>
        <taxon>Pseudomonadati</taxon>
        <taxon>Pseudomonadota</taxon>
        <taxon>Gammaproteobacteria</taxon>
        <taxon>Vibrionales</taxon>
        <taxon>Vibrionaceae</taxon>
        <taxon>Vibrio</taxon>
    </lineage>
</organism>
<evidence type="ECO:0008006" key="4">
    <source>
        <dbReference type="Google" id="ProtNLM"/>
    </source>
</evidence>
<feature type="signal peptide" evidence="1">
    <location>
        <begin position="1"/>
        <end position="24"/>
    </location>
</feature>
<dbReference type="EMBL" id="OANU01000006">
    <property type="protein sequence ID" value="SNX47230.1"/>
    <property type="molecule type" value="Genomic_DNA"/>
</dbReference>
<dbReference type="OrthoDB" id="5864764at2"/>
<name>A0A240EH05_9VIBR</name>
<dbReference type="RefSeq" id="WP_096992522.1">
    <property type="nucleotide sequence ID" value="NZ_JBHSII010000006.1"/>
</dbReference>
<reference evidence="3" key="1">
    <citation type="submission" date="2016-06" db="EMBL/GenBank/DDBJ databases">
        <authorList>
            <person name="Rodrigo-Torres L."/>
            <person name="Arahal R.D."/>
            <person name="Lucena T."/>
        </authorList>
    </citation>
    <scope>NUCLEOTIDE SEQUENCE [LARGE SCALE GENOMIC DNA]</scope>
    <source>
        <strain evidence="3">CECT8203</strain>
    </source>
</reference>
<sequence>MKNIAALFALGALLSGCTTTPINTAVNEDTHDVVPPMESESEQLKSYPTVEFAQLRVTSGSQTLTAANKLADKLGIEFVEWTQELNPYVYYQLRSKRINLNFEDPQAAFLELFDRSGLLPIYDKRDNSVTVYPFSLNQRIQQPHVFTPKFDRSERQREDIELANAKESVTAHKALEYHFYKGYTVKDTIDAWANHANYSGVIWYFDDKATANFLNDTIQKNDFVIEQSPVKVITKFIKEEKERQSSSVSVTAVYEASTNKLILHPFSRGEIVRSFDIEPTTTRQNLSRIANFYGYTLDYQAPDYKIQTPYSTVLTQYTKASIQSVIQQYPLDIEVIDSSKRIIVRGNKA</sequence>
<accession>A0A240EH05</accession>